<dbReference type="OrthoDB" id="333157at2759"/>
<evidence type="ECO:0000256" key="2">
    <source>
        <dbReference type="SAM" id="MobiDB-lite"/>
    </source>
</evidence>
<gene>
    <name evidence="3" type="ORF">CSUI_000976</name>
</gene>
<dbReference type="AlphaFoldDB" id="A0A2C6LC15"/>
<keyword evidence="4" id="KW-1185">Reference proteome</keyword>
<dbReference type="RefSeq" id="XP_067926841.1">
    <property type="nucleotide sequence ID" value="XM_068061182.1"/>
</dbReference>
<feature type="compositionally biased region" description="Polar residues" evidence="2">
    <location>
        <begin position="348"/>
        <end position="368"/>
    </location>
</feature>
<dbReference type="EMBL" id="MIGC01000382">
    <property type="protein sequence ID" value="PHJ25169.1"/>
    <property type="molecule type" value="Genomic_DNA"/>
</dbReference>
<evidence type="ECO:0000313" key="4">
    <source>
        <dbReference type="Proteomes" id="UP000221165"/>
    </source>
</evidence>
<keyword evidence="1" id="KW-0175">Coiled coil</keyword>
<evidence type="ECO:0000313" key="3">
    <source>
        <dbReference type="EMBL" id="PHJ25169.1"/>
    </source>
</evidence>
<accession>A0A2C6LC15</accession>
<feature type="region of interest" description="Disordered" evidence="2">
    <location>
        <begin position="268"/>
        <end position="376"/>
    </location>
</feature>
<evidence type="ECO:0000256" key="1">
    <source>
        <dbReference type="SAM" id="Coils"/>
    </source>
</evidence>
<dbReference type="Proteomes" id="UP000221165">
    <property type="component" value="Unassembled WGS sequence"/>
</dbReference>
<comment type="caution">
    <text evidence="3">The sequence shown here is derived from an EMBL/GenBank/DDBJ whole genome shotgun (WGS) entry which is preliminary data.</text>
</comment>
<reference evidence="3 4" key="1">
    <citation type="journal article" date="2017" name="Int. J. Parasitol.">
        <title>The genome of the protozoan parasite Cystoisospora suis and a reverse vaccinology approach to identify vaccine candidates.</title>
        <authorList>
            <person name="Palmieri N."/>
            <person name="Shrestha A."/>
            <person name="Ruttkowski B."/>
            <person name="Beck T."/>
            <person name="Vogl C."/>
            <person name="Tomley F."/>
            <person name="Blake D.P."/>
            <person name="Joachim A."/>
        </authorList>
    </citation>
    <scope>NUCLEOTIDE SEQUENCE [LARGE SCALE GENOMIC DNA]</scope>
    <source>
        <strain evidence="3 4">Wien I</strain>
    </source>
</reference>
<name>A0A2C6LC15_9APIC</name>
<proteinExistence type="predicted"/>
<sequence>MPVLFVGRPRGVPRQSRVLPDVTCRAFGVLSGLSYFSSCVFLQSLFLFLWYSCCESIFCLFSPAEAASDSASLSGGEVRHVRLFIETKDGRQFDLYNADNVQIQPASGSRDRLLIAPGGPGTSGGTVSPPQEKSMWRSVAHHAVSTVVASALLLGIGEVYSWWKSRRQEKRMAHLRKEVANEREQVAREMRRVKRRLAVFTGLGDRLTTSQRAEKLNLQDQLEDLKYQLRRNELKASQLYGFPLSSKPYQRTAAGNAGGQRSSLRYGEALEQDEEDERSTESEDTFRGTTKKRTIFDGGQAEEKNKATAADSTGDVAEDNEQEETQRRTETAQRTETSARVAGKSIPRGSQSYNKGRSPPQSSGTRQEQFTRRRASADQLRYIKQLLQEYPGVTPDEAIKMAAQVPLSGQQRASSRQ</sequence>
<organism evidence="3 4">
    <name type="scientific">Cystoisospora suis</name>
    <dbReference type="NCBI Taxonomy" id="483139"/>
    <lineage>
        <taxon>Eukaryota</taxon>
        <taxon>Sar</taxon>
        <taxon>Alveolata</taxon>
        <taxon>Apicomplexa</taxon>
        <taxon>Conoidasida</taxon>
        <taxon>Coccidia</taxon>
        <taxon>Eucoccidiorida</taxon>
        <taxon>Eimeriorina</taxon>
        <taxon>Sarcocystidae</taxon>
        <taxon>Cystoisospora</taxon>
    </lineage>
</organism>
<feature type="compositionally biased region" description="Basic and acidic residues" evidence="2">
    <location>
        <begin position="324"/>
        <end position="333"/>
    </location>
</feature>
<feature type="coiled-coil region" evidence="1">
    <location>
        <begin position="165"/>
        <end position="235"/>
    </location>
</feature>
<protein>
    <submittedName>
        <fullName evidence="3">Uncharacterized protein</fullName>
    </submittedName>
</protein>
<dbReference type="GeneID" id="94424393"/>
<dbReference type="VEuPathDB" id="ToxoDB:CSUI_000976"/>